<dbReference type="GO" id="GO:0071949">
    <property type="term" value="F:FAD binding"/>
    <property type="evidence" value="ECO:0007669"/>
    <property type="project" value="InterPro"/>
</dbReference>
<evidence type="ECO:0000256" key="5">
    <source>
        <dbReference type="ARBA" id="ARBA00022827"/>
    </source>
</evidence>
<dbReference type="EC" id="1.14.13.-" evidence="9"/>
<dbReference type="GO" id="GO:0008681">
    <property type="term" value="F:2-octaprenyl-6-methoxyphenol hydroxylase activity"/>
    <property type="evidence" value="ECO:0007669"/>
    <property type="project" value="TreeGrafter"/>
</dbReference>
<dbReference type="UniPathway" id="UPA00232"/>
<name>A0A378JIA3_9GAMM</name>
<keyword evidence="4" id="KW-0285">Flavoprotein</keyword>
<dbReference type="RefSeq" id="WP_115329458.1">
    <property type="nucleotide sequence ID" value="NZ_CAAAHP010000003.1"/>
</dbReference>
<comment type="similarity">
    <text evidence="3">Belongs to the UbiH/COQ6 family.</text>
</comment>
<dbReference type="Proteomes" id="UP000254794">
    <property type="component" value="Unassembled WGS sequence"/>
</dbReference>
<evidence type="ECO:0000256" key="6">
    <source>
        <dbReference type="ARBA" id="ARBA00023002"/>
    </source>
</evidence>
<dbReference type="PRINTS" id="PR00420">
    <property type="entry name" value="RNGMNOXGNASE"/>
</dbReference>
<gene>
    <name evidence="9" type="primary">ubiH_2</name>
    <name evidence="9" type="ORF">NCTC13316_00043</name>
</gene>
<accession>A0A378JIA3</accession>
<evidence type="ECO:0000256" key="7">
    <source>
        <dbReference type="ARBA" id="ARBA00023033"/>
    </source>
</evidence>
<dbReference type="Gene3D" id="3.50.50.60">
    <property type="entry name" value="FAD/NAD(P)-binding domain"/>
    <property type="match status" value="2"/>
</dbReference>
<dbReference type="OrthoDB" id="9769565at2"/>
<evidence type="ECO:0000259" key="8">
    <source>
        <dbReference type="Pfam" id="PF01494"/>
    </source>
</evidence>
<dbReference type="SUPFAM" id="SSF51905">
    <property type="entry name" value="FAD/NAD(P)-binding domain"/>
    <property type="match status" value="1"/>
</dbReference>
<comment type="pathway">
    <text evidence="2">Cofactor biosynthesis; ubiquinone biosynthesis.</text>
</comment>
<reference evidence="9 10" key="1">
    <citation type="submission" date="2018-06" db="EMBL/GenBank/DDBJ databases">
        <authorList>
            <consortium name="Pathogen Informatics"/>
            <person name="Doyle S."/>
        </authorList>
    </citation>
    <scope>NUCLEOTIDE SEQUENCE [LARGE SCALE GENOMIC DNA]</scope>
    <source>
        <strain evidence="9 10">NCTC13316</strain>
    </source>
</reference>
<proteinExistence type="inferred from homology"/>
<keyword evidence="6 9" id="KW-0560">Oxidoreductase</keyword>
<evidence type="ECO:0000313" key="10">
    <source>
        <dbReference type="Proteomes" id="UP000254794"/>
    </source>
</evidence>
<comment type="cofactor">
    <cofactor evidence="1">
        <name>FAD</name>
        <dbReference type="ChEBI" id="CHEBI:57692"/>
    </cofactor>
</comment>
<dbReference type="GO" id="GO:0006744">
    <property type="term" value="P:ubiquinone biosynthetic process"/>
    <property type="evidence" value="ECO:0007669"/>
    <property type="project" value="UniProtKB-UniPathway"/>
</dbReference>
<organism evidence="9 10">
    <name type="scientific">Legionella busanensis</name>
    <dbReference type="NCBI Taxonomy" id="190655"/>
    <lineage>
        <taxon>Bacteria</taxon>
        <taxon>Pseudomonadati</taxon>
        <taxon>Pseudomonadota</taxon>
        <taxon>Gammaproteobacteria</taxon>
        <taxon>Legionellales</taxon>
        <taxon>Legionellaceae</taxon>
        <taxon>Legionella</taxon>
    </lineage>
</organism>
<keyword evidence="7" id="KW-0503">Monooxygenase</keyword>
<evidence type="ECO:0000256" key="4">
    <source>
        <dbReference type="ARBA" id="ARBA00022630"/>
    </source>
</evidence>
<dbReference type="InterPro" id="IPR036188">
    <property type="entry name" value="FAD/NAD-bd_sf"/>
</dbReference>
<feature type="domain" description="FAD-binding" evidence="8">
    <location>
        <begin position="6"/>
        <end position="330"/>
    </location>
</feature>
<dbReference type="InterPro" id="IPR002938">
    <property type="entry name" value="FAD-bd"/>
</dbReference>
<evidence type="ECO:0000256" key="3">
    <source>
        <dbReference type="ARBA" id="ARBA00005349"/>
    </source>
</evidence>
<evidence type="ECO:0000256" key="2">
    <source>
        <dbReference type="ARBA" id="ARBA00004749"/>
    </source>
</evidence>
<sequence>MNEKQVDILIIGGGLAGAALHIALTRKGFDCLLIESSSFTDKIQPNFDARTLALSPASMYILQTLKIWPLLEQEVTPIHKIYISEQGRFGKAQLNRKDEKPLGYVVEMQHINRAFHQAINHHSVFAPAEIISLDKLTPAITVHHNNEPLHIKAKLIVAADGSQSKIRQLANLEQGIKIKDYLQQAIVTNIGLARPHKNDAYERFTQSGPLALLPITKQRMSMVWALNPNEADRISKLTDSAFLTHLQQVFGYKLGQFKKVGQRTLYPLKQVIMPNTIAWPFVFIGNAAHTLHPVAGQGFNLSLRDIAALAQCIVQYGLTSEMLEKYQAMRQYDQQIISRATNDLVELFTSKLPGLGFLRSIGLSIFDNSNLLKRILTHHARGFAGIVPDLVCGIDL</sequence>
<evidence type="ECO:0000313" key="9">
    <source>
        <dbReference type="EMBL" id="STX49980.1"/>
    </source>
</evidence>
<dbReference type="PANTHER" id="PTHR43876">
    <property type="entry name" value="UBIQUINONE BIOSYNTHESIS MONOOXYGENASE COQ6, MITOCHONDRIAL"/>
    <property type="match status" value="1"/>
</dbReference>
<dbReference type="InterPro" id="IPR010971">
    <property type="entry name" value="UbiH/COQ6"/>
</dbReference>
<keyword evidence="10" id="KW-1185">Reference proteome</keyword>
<dbReference type="InterPro" id="IPR051205">
    <property type="entry name" value="UbiH/COQ6_monooxygenase"/>
</dbReference>
<dbReference type="Pfam" id="PF01494">
    <property type="entry name" value="FAD_binding_3"/>
    <property type="match status" value="1"/>
</dbReference>
<protein>
    <submittedName>
        <fullName evidence="9">2-octaprenyl-6-methoxyphenol hydroxylase</fullName>
        <ecNumber evidence="9">1.14.13.-</ecNumber>
    </submittedName>
</protein>
<keyword evidence="5" id="KW-0274">FAD</keyword>
<evidence type="ECO:0000256" key="1">
    <source>
        <dbReference type="ARBA" id="ARBA00001974"/>
    </source>
</evidence>
<dbReference type="EMBL" id="UGOD01000001">
    <property type="protein sequence ID" value="STX49980.1"/>
    <property type="molecule type" value="Genomic_DNA"/>
</dbReference>
<dbReference type="PANTHER" id="PTHR43876:SF8">
    <property type="entry name" value="2-OCTAPRENYL-6-METHOXYPHENOL HYDROXYLASE"/>
    <property type="match status" value="1"/>
</dbReference>
<dbReference type="NCBIfam" id="TIGR01988">
    <property type="entry name" value="Ubi-OHases"/>
    <property type="match status" value="1"/>
</dbReference>
<dbReference type="AlphaFoldDB" id="A0A378JIA3"/>